<feature type="signal peptide" evidence="2">
    <location>
        <begin position="1"/>
        <end position="22"/>
    </location>
</feature>
<dbReference type="PANTHER" id="PTHR20963">
    <property type="entry name" value="MULTIPLE INOSITOL POLYPHOSPHATE PHOSPHATASE-RELATED"/>
    <property type="match status" value="1"/>
</dbReference>
<dbReference type="InterPro" id="IPR029033">
    <property type="entry name" value="His_PPase_superfam"/>
</dbReference>
<dbReference type="GO" id="GO:0003993">
    <property type="term" value="F:acid phosphatase activity"/>
    <property type="evidence" value="ECO:0007669"/>
    <property type="project" value="TreeGrafter"/>
</dbReference>
<dbReference type="Proteomes" id="UP001219525">
    <property type="component" value="Unassembled WGS sequence"/>
</dbReference>
<keyword evidence="1" id="KW-0378">Hydrolase</keyword>
<evidence type="ECO:0000313" key="4">
    <source>
        <dbReference type="Proteomes" id="UP001219525"/>
    </source>
</evidence>
<keyword evidence="2" id="KW-0732">Signal</keyword>
<feature type="chain" id="PRO_5042035759" evidence="2">
    <location>
        <begin position="23"/>
        <end position="552"/>
    </location>
</feature>
<comment type="caution">
    <text evidence="3">The sequence shown here is derived from an EMBL/GenBank/DDBJ whole genome shotgun (WGS) entry which is preliminary data.</text>
</comment>
<dbReference type="Gene3D" id="3.40.50.1240">
    <property type="entry name" value="Phosphoglycerate mutase-like"/>
    <property type="match status" value="1"/>
</dbReference>
<dbReference type="InterPro" id="IPR033379">
    <property type="entry name" value="Acid_Pase_AS"/>
</dbReference>
<proteinExistence type="predicted"/>
<protein>
    <submittedName>
        <fullName evidence="3">Phosphoglycerate mutase-like protein</fullName>
    </submittedName>
</protein>
<sequence length="552" mass="58823">MMWPVYSIVAALTLARISAVAGTKVSSFAGATTTFLFPPAGQSITAPDPDFPDANQVGFPGPTPTGDEAEAIATAPAPAPMNNIYPLINPSTADSNGTDSSFSVLDHLGNLAPFRSVESLGLPNSSLQMPSGCKLDQVHLVQRHGARAPMVSSAPQQFAAALHGLAATTGVNVSGPLTFLSTWEYKLGAENLTPFGRSQLFDLGVGFRVKYGELLKGFKSLPVWRTTSQGRMVDSALHFAAGFFGVQTYQEDYHQLIEIEAVGVNSTLAPYDVCYNGDLTSAAFGGAQALKWATVYLADAQNRLQPFITDLRLSPSILVAMQQLCAYEMVALGYSAFCDLFTEEEWVGFAYFSDLTFWYAFGPGNGASAAQGIGYVQELVSRLTQTRITNFDTAVNGTIVSSDVLFPLNQPIFVEMTHDTVIAAFVTAMNFTSLAATGPLPLDHIPPNRSYDTSQIVPYAANLVGQVMTCPASGIASPASDSSMYIRWVLNDAVLPLTGINGCPANANGICPLPTFIAGMKQRIAEVDFVHDCFGNATIPNPDNITTGQFPK</sequence>
<dbReference type="InterPro" id="IPR000560">
    <property type="entry name" value="His_Pase_clade-2"/>
</dbReference>
<evidence type="ECO:0000256" key="2">
    <source>
        <dbReference type="SAM" id="SignalP"/>
    </source>
</evidence>
<name>A0AAD6V4W8_9AGAR</name>
<dbReference type="CDD" id="cd07061">
    <property type="entry name" value="HP_HAP_like"/>
    <property type="match status" value="1"/>
</dbReference>
<dbReference type="SUPFAM" id="SSF53254">
    <property type="entry name" value="Phosphoglycerate mutase-like"/>
    <property type="match status" value="1"/>
</dbReference>
<dbReference type="AlphaFoldDB" id="A0AAD6V4W8"/>
<dbReference type="Pfam" id="PF00328">
    <property type="entry name" value="His_Phos_2"/>
    <property type="match status" value="1"/>
</dbReference>
<evidence type="ECO:0000313" key="3">
    <source>
        <dbReference type="EMBL" id="KAJ7199951.1"/>
    </source>
</evidence>
<dbReference type="PANTHER" id="PTHR20963:SF42">
    <property type="entry name" value="PHOSPHOGLYCERATE MUTASE-LIKE PROTEIN"/>
    <property type="match status" value="1"/>
</dbReference>
<reference evidence="3" key="1">
    <citation type="submission" date="2023-03" db="EMBL/GenBank/DDBJ databases">
        <title>Massive genome expansion in bonnet fungi (Mycena s.s.) driven by repeated elements and novel gene families across ecological guilds.</title>
        <authorList>
            <consortium name="Lawrence Berkeley National Laboratory"/>
            <person name="Harder C.B."/>
            <person name="Miyauchi S."/>
            <person name="Viragh M."/>
            <person name="Kuo A."/>
            <person name="Thoen E."/>
            <person name="Andreopoulos B."/>
            <person name="Lu D."/>
            <person name="Skrede I."/>
            <person name="Drula E."/>
            <person name="Henrissat B."/>
            <person name="Morin E."/>
            <person name="Kohler A."/>
            <person name="Barry K."/>
            <person name="LaButti K."/>
            <person name="Morin E."/>
            <person name="Salamov A."/>
            <person name="Lipzen A."/>
            <person name="Mereny Z."/>
            <person name="Hegedus B."/>
            <person name="Baldrian P."/>
            <person name="Stursova M."/>
            <person name="Weitz H."/>
            <person name="Taylor A."/>
            <person name="Grigoriev I.V."/>
            <person name="Nagy L.G."/>
            <person name="Martin F."/>
            <person name="Kauserud H."/>
        </authorList>
    </citation>
    <scope>NUCLEOTIDE SEQUENCE</scope>
    <source>
        <strain evidence="3">9144</strain>
    </source>
</reference>
<organism evidence="3 4">
    <name type="scientific">Mycena pura</name>
    <dbReference type="NCBI Taxonomy" id="153505"/>
    <lineage>
        <taxon>Eukaryota</taxon>
        <taxon>Fungi</taxon>
        <taxon>Dikarya</taxon>
        <taxon>Basidiomycota</taxon>
        <taxon>Agaricomycotina</taxon>
        <taxon>Agaricomycetes</taxon>
        <taxon>Agaricomycetidae</taxon>
        <taxon>Agaricales</taxon>
        <taxon>Marasmiineae</taxon>
        <taxon>Mycenaceae</taxon>
        <taxon>Mycena</taxon>
    </lineage>
</organism>
<accession>A0AAD6V4W8</accession>
<dbReference type="EMBL" id="JARJCW010000065">
    <property type="protein sequence ID" value="KAJ7199951.1"/>
    <property type="molecule type" value="Genomic_DNA"/>
</dbReference>
<gene>
    <name evidence="3" type="ORF">GGX14DRAFT_660899</name>
</gene>
<evidence type="ECO:0000256" key="1">
    <source>
        <dbReference type="ARBA" id="ARBA00022801"/>
    </source>
</evidence>
<keyword evidence="4" id="KW-1185">Reference proteome</keyword>
<dbReference type="PROSITE" id="PS00616">
    <property type="entry name" value="HIS_ACID_PHOSPHAT_1"/>
    <property type="match status" value="1"/>
</dbReference>